<gene>
    <name evidence="3" type="ORF">NCTC10526_02908</name>
</gene>
<dbReference type="GO" id="GO:0016779">
    <property type="term" value="F:nucleotidyltransferase activity"/>
    <property type="evidence" value="ECO:0007669"/>
    <property type="project" value="UniProtKB-ARBA"/>
</dbReference>
<dbReference type="RefSeq" id="WP_115343073.1">
    <property type="nucleotide sequence ID" value="NZ_UGVC01000008.1"/>
</dbReference>
<dbReference type="AlphaFoldDB" id="A0A379LRA4"/>
<name>A0A379LRA4_9GAMM</name>
<evidence type="ECO:0000256" key="1">
    <source>
        <dbReference type="ARBA" id="ARBA00022842"/>
    </source>
</evidence>
<dbReference type="InterPro" id="IPR025877">
    <property type="entry name" value="MobA-like_NTP_Trfase"/>
</dbReference>
<keyword evidence="1" id="KW-0460">Magnesium</keyword>
<reference evidence="3 4" key="1">
    <citation type="submission" date="2018-06" db="EMBL/GenBank/DDBJ databases">
        <authorList>
            <consortium name="Pathogen Informatics"/>
            <person name="Doyle S."/>
        </authorList>
    </citation>
    <scope>NUCLEOTIDE SEQUENCE [LARGE SCALE GENOMIC DNA]</scope>
    <source>
        <strain evidence="3 4">NCTC10526</strain>
    </source>
</reference>
<protein>
    <submittedName>
        <fullName evidence="3">Molybdopterin-guanine dinucleotide biosynthesis protein MobA</fullName>
    </submittedName>
</protein>
<organism evidence="3 4">
    <name type="scientific">Psychrobacter phenylpyruvicus</name>
    <dbReference type="NCBI Taxonomy" id="29432"/>
    <lineage>
        <taxon>Bacteria</taxon>
        <taxon>Pseudomonadati</taxon>
        <taxon>Pseudomonadota</taxon>
        <taxon>Gammaproteobacteria</taxon>
        <taxon>Moraxellales</taxon>
        <taxon>Moraxellaceae</taxon>
        <taxon>Psychrobacter</taxon>
    </lineage>
</organism>
<dbReference type="EMBL" id="UGVC01000008">
    <property type="protein sequence ID" value="SUD98919.1"/>
    <property type="molecule type" value="Genomic_DNA"/>
</dbReference>
<evidence type="ECO:0000313" key="4">
    <source>
        <dbReference type="Proteomes" id="UP000254123"/>
    </source>
</evidence>
<evidence type="ECO:0000313" key="3">
    <source>
        <dbReference type="EMBL" id="SUD98919.1"/>
    </source>
</evidence>
<sequence length="58" mass="5985">MTAALPHSFEAQSLAGVLILAGGLSTRMGSPKALLTLPNGETLLDYHVRSAARLGVPI</sequence>
<dbReference type="Gene3D" id="3.90.550.10">
    <property type="entry name" value="Spore Coat Polysaccharide Biosynthesis Protein SpsA, Chain A"/>
    <property type="match status" value="1"/>
</dbReference>
<dbReference type="InterPro" id="IPR029044">
    <property type="entry name" value="Nucleotide-diphossugar_trans"/>
</dbReference>
<dbReference type="SUPFAM" id="SSF53448">
    <property type="entry name" value="Nucleotide-diphospho-sugar transferases"/>
    <property type="match status" value="1"/>
</dbReference>
<keyword evidence="4" id="KW-1185">Reference proteome</keyword>
<dbReference type="Pfam" id="PF12804">
    <property type="entry name" value="NTP_transf_3"/>
    <property type="match status" value="1"/>
</dbReference>
<dbReference type="Proteomes" id="UP000254123">
    <property type="component" value="Unassembled WGS sequence"/>
</dbReference>
<evidence type="ECO:0000259" key="2">
    <source>
        <dbReference type="Pfam" id="PF12804"/>
    </source>
</evidence>
<proteinExistence type="predicted"/>
<accession>A0A379LRA4</accession>
<feature type="domain" description="MobA-like NTP transferase" evidence="2">
    <location>
        <begin position="17"/>
        <end position="56"/>
    </location>
</feature>